<dbReference type="InterPro" id="IPR009861">
    <property type="entry name" value="HCST"/>
</dbReference>
<dbReference type="GO" id="GO:0005102">
    <property type="term" value="F:signaling receptor binding"/>
    <property type="evidence" value="ECO:0007669"/>
    <property type="project" value="InterPro"/>
</dbReference>
<keyword evidence="2" id="KW-0812">Transmembrane</keyword>
<comment type="caution">
    <text evidence="3">The sequence shown here is derived from an EMBL/GenBank/DDBJ whole genome shotgun (WGS) entry which is preliminary data.</text>
</comment>
<dbReference type="Proteomes" id="UP000770717">
    <property type="component" value="Unassembled WGS sequence"/>
</dbReference>
<feature type="non-terminal residue" evidence="3">
    <location>
        <position position="135"/>
    </location>
</feature>
<keyword evidence="4" id="KW-1185">Reference proteome</keyword>
<dbReference type="EMBL" id="WNTK01002674">
    <property type="protein sequence ID" value="KAG9465797.1"/>
    <property type="molecule type" value="Genomic_DNA"/>
</dbReference>
<proteinExistence type="predicted"/>
<feature type="region of interest" description="Disordered" evidence="1">
    <location>
        <begin position="91"/>
        <end position="135"/>
    </location>
</feature>
<dbReference type="Pfam" id="PF07213">
    <property type="entry name" value="DAP10"/>
    <property type="match status" value="1"/>
</dbReference>
<dbReference type="GO" id="GO:0016020">
    <property type="term" value="C:membrane"/>
    <property type="evidence" value="ECO:0007669"/>
    <property type="project" value="InterPro"/>
</dbReference>
<feature type="compositionally biased region" description="Polar residues" evidence="1">
    <location>
        <begin position="126"/>
        <end position="135"/>
    </location>
</feature>
<dbReference type="AlphaFoldDB" id="A0A8J6BMJ7"/>
<feature type="transmembrane region" description="Helical" evidence="2">
    <location>
        <begin position="58"/>
        <end position="82"/>
    </location>
</feature>
<name>A0A8J6BMJ7_ELECQ</name>
<accession>A0A8J6BMJ7</accession>
<dbReference type="OrthoDB" id="6159398at2759"/>
<feature type="compositionally biased region" description="Basic and acidic residues" evidence="1">
    <location>
        <begin position="91"/>
        <end position="114"/>
    </location>
</feature>
<evidence type="ECO:0000256" key="1">
    <source>
        <dbReference type="SAM" id="MobiDB-lite"/>
    </source>
</evidence>
<dbReference type="GO" id="GO:0050776">
    <property type="term" value="P:regulation of immune response"/>
    <property type="evidence" value="ECO:0007669"/>
    <property type="project" value="InterPro"/>
</dbReference>
<organism evidence="3 4">
    <name type="scientific">Eleutherodactylus coqui</name>
    <name type="common">Puerto Rican coqui</name>
    <dbReference type="NCBI Taxonomy" id="57060"/>
    <lineage>
        <taxon>Eukaryota</taxon>
        <taxon>Metazoa</taxon>
        <taxon>Chordata</taxon>
        <taxon>Craniata</taxon>
        <taxon>Vertebrata</taxon>
        <taxon>Euteleostomi</taxon>
        <taxon>Amphibia</taxon>
        <taxon>Batrachia</taxon>
        <taxon>Anura</taxon>
        <taxon>Neobatrachia</taxon>
        <taxon>Hyloidea</taxon>
        <taxon>Eleutherodactylidae</taxon>
        <taxon>Eleutherodactylinae</taxon>
        <taxon>Eleutherodactylus</taxon>
        <taxon>Eleutherodactylus</taxon>
    </lineage>
</organism>
<protein>
    <submittedName>
        <fullName evidence="3">Uncharacterized protein</fullName>
    </submittedName>
</protein>
<evidence type="ECO:0000313" key="3">
    <source>
        <dbReference type="EMBL" id="KAG9465798.1"/>
    </source>
</evidence>
<dbReference type="GO" id="GO:0051897">
    <property type="term" value="P:positive regulation of phosphatidylinositol 3-kinase/protein kinase B signal transduction"/>
    <property type="evidence" value="ECO:0007669"/>
    <property type="project" value="InterPro"/>
</dbReference>
<keyword evidence="2" id="KW-0472">Membrane</keyword>
<reference evidence="3" key="1">
    <citation type="thesis" date="2020" institute="ProQuest LLC" country="789 East Eisenhower Parkway, Ann Arbor, MI, USA">
        <title>Comparative Genomics and Chromosome Evolution.</title>
        <authorList>
            <person name="Mudd A.B."/>
        </authorList>
    </citation>
    <scope>NUCLEOTIDE SEQUENCE</scope>
    <source>
        <strain evidence="3">HN-11 Male</strain>
        <tissue evidence="3">Kidney and liver</tissue>
    </source>
</reference>
<dbReference type="GO" id="GO:0043548">
    <property type="term" value="F:phosphatidylinositol 3-kinase binding"/>
    <property type="evidence" value="ECO:0007669"/>
    <property type="project" value="InterPro"/>
</dbReference>
<gene>
    <name evidence="3" type="ORF">GDO78_017716</name>
</gene>
<evidence type="ECO:0000256" key="2">
    <source>
        <dbReference type="SAM" id="Phobius"/>
    </source>
</evidence>
<dbReference type="EMBL" id="WNTK01002674">
    <property type="protein sequence ID" value="KAG9465798.1"/>
    <property type="molecule type" value="Genomic_DNA"/>
</dbReference>
<keyword evidence="2" id="KW-1133">Transmembrane helix</keyword>
<evidence type="ECO:0000313" key="4">
    <source>
        <dbReference type="Proteomes" id="UP000770717"/>
    </source>
</evidence>
<sequence length="135" mass="14784">ADGGSLPHRYLLIDDNRTLIIPSTQREDAGRRLRVRITNPVSEETQEYLLEITGPLSLTLRISLVAAALAVVILLSAGIFLCCRRKNKAASKDGEMKQMNGHSEENGHPPRADQSDASDVNKGLLNPQNSHEMKG</sequence>